<evidence type="ECO:0000313" key="1">
    <source>
        <dbReference type="EMBL" id="CAB4363462.1"/>
    </source>
</evidence>
<accession>A0A6J6A7C9</accession>
<proteinExistence type="predicted"/>
<dbReference type="EMBL" id="CAESGF010000005">
    <property type="protein sequence ID" value="CAB4363462.1"/>
    <property type="molecule type" value="Genomic_DNA"/>
</dbReference>
<reference evidence="1" key="1">
    <citation type="submission" date="2020-05" db="EMBL/GenBank/DDBJ databases">
        <authorList>
            <person name="Chiriac C."/>
            <person name="Salcher M."/>
            <person name="Ghai R."/>
            <person name="Kavagutti S V."/>
        </authorList>
    </citation>
    <scope>NUCLEOTIDE SEQUENCE</scope>
</reference>
<organism evidence="1">
    <name type="scientific">freshwater metagenome</name>
    <dbReference type="NCBI Taxonomy" id="449393"/>
    <lineage>
        <taxon>unclassified sequences</taxon>
        <taxon>metagenomes</taxon>
        <taxon>ecological metagenomes</taxon>
    </lineage>
</organism>
<dbReference type="AlphaFoldDB" id="A0A6J6A7C9"/>
<protein>
    <submittedName>
        <fullName evidence="1">Unannotated protein</fullName>
    </submittedName>
</protein>
<gene>
    <name evidence="2" type="ORF">UFOPK3931_03512</name>
    <name evidence="1" type="ORF">UFOPK4189_01243</name>
</gene>
<sequence length="199" mass="21697">MHPVVGEIAIPRHLEREVEVAWIAAHQSQEVLRTFRLRLVPVFVPATHQAIREVGFRSGRGHAVLRCLGRAPARRSRATRIPLPNAVAFPIVIPLPPIVVRTQPVRVAERAGVSRAVQVWRPGTTNQRINTDEYTHGGVVVAVVEVGEAGGVVWLAEEAVVGPGERHSVAVIAIRQVALPRWRCRDHADGRGGGRLADG</sequence>
<evidence type="ECO:0000313" key="2">
    <source>
        <dbReference type="EMBL" id="CAB5023683.1"/>
    </source>
</evidence>
<name>A0A6J6A7C9_9ZZZZ</name>
<dbReference type="EMBL" id="CAFBOL010000198">
    <property type="protein sequence ID" value="CAB5023683.1"/>
    <property type="molecule type" value="Genomic_DNA"/>
</dbReference>